<organism evidence="1 2">
    <name type="scientific">Aliiroseovarius crassostreae</name>
    <dbReference type="NCBI Taxonomy" id="154981"/>
    <lineage>
        <taxon>Bacteria</taxon>
        <taxon>Pseudomonadati</taxon>
        <taxon>Pseudomonadota</taxon>
        <taxon>Alphaproteobacteria</taxon>
        <taxon>Rhodobacterales</taxon>
        <taxon>Paracoccaceae</taxon>
        <taxon>Aliiroseovarius</taxon>
    </lineage>
</organism>
<evidence type="ECO:0000313" key="2">
    <source>
        <dbReference type="Proteomes" id="UP000050471"/>
    </source>
</evidence>
<sequence length="115" mass="12579">MIAQIDTSHILAVGDLVAGDVNTLPLPDRDRVSFVEFSDVTEELIHHLDPGLVISFLMSRSFDCLDLALQLQAIGFQGKYRVMAPEITNPRIIKSEISAQAPGVDFDIVTGLDTL</sequence>
<comment type="caution">
    <text evidence="1">The sequence shown here is derived from an EMBL/GenBank/DDBJ whole genome shotgun (WGS) entry which is preliminary data.</text>
</comment>
<evidence type="ECO:0000313" key="1">
    <source>
        <dbReference type="EMBL" id="KPN62449.1"/>
    </source>
</evidence>
<accession>A0A0P7KGK0</accession>
<keyword evidence="2" id="KW-1185">Reference proteome</keyword>
<reference evidence="1 2" key="1">
    <citation type="submission" date="2015-09" db="EMBL/GenBank/DDBJ databases">
        <title>Draft genome sequence of Aliiroseovarius crassostreae CV919-312TSm, the causative agent of Roseovarius Oyster Disease (formerly Juvenile Oyster Disease).</title>
        <authorList>
            <person name="Kessner L."/>
            <person name="Spinard E."/>
            <person name="Nelson D."/>
        </authorList>
    </citation>
    <scope>NUCLEOTIDE SEQUENCE [LARGE SCALE GENOMIC DNA]</scope>
    <source>
        <strain evidence="1 2">CV919-312</strain>
    </source>
</reference>
<proteinExistence type="predicted"/>
<dbReference type="AlphaFoldDB" id="A0A0P7KGK0"/>
<name>A0A0P7KGK0_9RHOB</name>
<dbReference type="EMBL" id="LKBA01000019">
    <property type="protein sequence ID" value="KPN62449.1"/>
    <property type="molecule type" value="Genomic_DNA"/>
</dbReference>
<dbReference type="Proteomes" id="UP000050471">
    <property type="component" value="Unassembled WGS sequence"/>
</dbReference>
<gene>
    <name evidence="1" type="ORF">AKJ29_09505</name>
</gene>
<dbReference type="OrthoDB" id="7864872at2"/>
<protein>
    <submittedName>
        <fullName evidence="1">Uncharacterized protein</fullName>
    </submittedName>
</protein>
<dbReference type="RefSeq" id="WP_055192163.1">
    <property type="nucleotide sequence ID" value="NZ_FPBS01000023.1"/>
</dbReference>